<keyword evidence="3" id="KW-1185">Reference proteome</keyword>
<dbReference type="RefSeq" id="WP_133771462.1">
    <property type="nucleotide sequence ID" value="NZ_SNZR01000013.1"/>
</dbReference>
<feature type="signal peptide" evidence="1">
    <location>
        <begin position="1"/>
        <end position="23"/>
    </location>
</feature>
<dbReference type="Proteomes" id="UP000295122">
    <property type="component" value="Unassembled WGS sequence"/>
</dbReference>
<evidence type="ECO:0000313" key="3">
    <source>
        <dbReference type="Proteomes" id="UP000295122"/>
    </source>
</evidence>
<comment type="caution">
    <text evidence="2">The sequence shown here is derived from an EMBL/GenBank/DDBJ whole genome shotgun (WGS) entry which is preliminary data.</text>
</comment>
<keyword evidence="1" id="KW-0732">Signal</keyword>
<name>A0A4R7C1H3_9HYPH</name>
<proteinExistence type="predicted"/>
<gene>
    <name evidence="2" type="ORF">EV668_3078</name>
</gene>
<evidence type="ECO:0000313" key="2">
    <source>
        <dbReference type="EMBL" id="TDR90236.1"/>
    </source>
</evidence>
<protein>
    <submittedName>
        <fullName evidence="2">LTXXQ motif family protein</fullName>
    </submittedName>
</protein>
<evidence type="ECO:0000256" key="1">
    <source>
        <dbReference type="SAM" id="SignalP"/>
    </source>
</evidence>
<reference evidence="2 3" key="1">
    <citation type="submission" date="2019-03" db="EMBL/GenBank/DDBJ databases">
        <title>Genomic Encyclopedia of Type Strains, Phase IV (KMG-IV): sequencing the most valuable type-strain genomes for metagenomic binning, comparative biology and taxonomic classification.</title>
        <authorList>
            <person name="Goeker M."/>
        </authorList>
    </citation>
    <scope>NUCLEOTIDE SEQUENCE [LARGE SCALE GENOMIC DNA]</scope>
    <source>
        <strain evidence="2 3">DSM 25903</strain>
    </source>
</reference>
<sequence length="168" mass="17908">MLKITLPAVVFAVAALGVGVAQAQTQPAPQQQPAPTIVELHTAEDSVAVLDARLAALKTVIGIKPDQDKLWAPVEAAIRQVAKNAADRRAQRAKAAQPTSFVDILERSADAEAARAADLKIVASALKPLVASLSEAQQRRIPAFLGLREGRYGMPQPSAELWIFEDES</sequence>
<dbReference type="AlphaFoldDB" id="A0A4R7C1H3"/>
<dbReference type="EMBL" id="SNZR01000013">
    <property type="protein sequence ID" value="TDR90236.1"/>
    <property type="molecule type" value="Genomic_DNA"/>
</dbReference>
<organism evidence="2 3">
    <name type="scientific">Enterovirga rhinocerotis</name>
    <dbReference type="NCBI Taxonomy" id="1339210"/>
    <lineage>
        <taxon>Bacteria</taxon>
        <taxon>Pseudomonadati</taxon>
        <taxon>Pseudomonadota</taxon>
        <taxon>Alphaproteobacteria</taxon>
        <taxon>Hyphomicrobiales</taxon>
        <taxon>Methylobacteriaceae</taxon>
        <taxon>Enterovirga</taxon>
    </lineage>
</organism>
<dbReference type="OrthoDB" id="8451554at2"/>
<accession>A0A4R7C1H3</accession>
<dbReference type="GO" id="GO:0042597">
    <property type="term" value="C:periplasmic space"/>
    <property type="evidence" value="ECO:0007669"/>
    <property type="project" value="InterPro"/>
</dbReference>
<feature type="chain" id="PRO_5020641903" evidence="1">
    <location>
        <begin position="24"/>
        <end position="168"/>
    </location>
</feature>